<sequence>MKENSNITIIGNTTWGQAIATLINKEKAGVQILCRTELEAKNRINKLDKLKSLPPTIQLSSDISTIGNSELIILAFPSQS</sequence>
<dbReference type="GO" id="GO:0016616">
    <property type="term" value="F:oxidoreductase activity, acting on the CH-OH group of donors, NAD or NADP as acceptor"/>
    <property type="evidence" value="ECO:0007669"/>
    <property type="project" value="InterPro"/>
</dbReference>
<gene>
    <name evidence="2" type="ORF">METZ01_LOCUS113395</name>
</gene>
<dbReference type="GO" id="GO:0046168">
    <property type="term" value="P:glycerol-3-phosphate catabolic process"/>
    <property type="evidence" value="ECO:0007669"/>
    <property type="project" value="InterPro"/>
</dbReference>
<dbReference type="EMBL" id="UINC01014140">
    <property type="protein sequence ID" value="SVA60541.1"/>
    <property type="molecule type" value="Genomic_DNA"/>
</dbReference>
<dbReference type="AlphaFoldDB" id="A0A381X7S9"/>
<dbReference type="InterPro" id="IPR011128">
    <property type="entry name" value="G3P_DH_NAD-dep_N"/>
</dbReference>
<name>A0A381X7S9_9ZZZZ</name>
<dbReference type="Gene3D" id="3.40.50.720">
    <property type="entry name" value="NAD(P)-binding Rossmann-like Domain"/>
    <property type="match status" value="1"/>
</dbReference>
<dbReference type="SUPFAM" id="SSF51735">
    <property type="entry name" value="NAD(P)-binding Rossmann-fold domains"/>
    <property type="match status" value="1"/>
</dbReference>
<evidence type="ECO:0000259" key="1">
    <source>
        <dbReference type="Pfam" id="PF01210"/>
    </source>
</evidence>
<proteinExistence type="predicted"/>
<reference evidence="2" key="1">
    <citation type="submission" date="2018-05" db="EMBL/GenBank/DDBJ databases">
        <authorList>
            <person name="Lanie J.A."/>
            <person name="Ng W.-L."/>
            <person name="Kazmierczak K.M."/>
            <person name="Andrzejewski T.M."/>
            <person name="Davidsen T.M."/>
            <person name="Wayne K.J."/>
            <person name="Tettelin H."/>
            <person name="Glass J.I."/>
            <person name="Rusch D."/>
            <person name="Podicherti R."/>
            <person name="Tsui H.-C.T."/>
            <person name="Winkler M.E."/>
        </authorList>
    </citation>
    <scope>NUCLEOTIDE SEQUENCE</scope>
</reference>
<feature type="non-terminal residue" evidence="2">
    <location>
        <position position="80"/>
    </location>
</feature>
<organism evidence="2">
    <name type="scientific">marine metagenome</name>
    <dbReference type="NCBI Taxonomy" id="408172"/>
    <lineage>
        <taxon>unclassified sequences</taxon>
        <taxon>metagenomes</taxon>
        <taxon>ecological metagenomes</taxon>
    </lineage>
</organism>
<evidence type="ECO:0000313" key="2">
    <source>
        <dbReference type="EMBL" id="SVA60541.1"/>
    </source>
</evidence>
<accession>A0A381X7S9</accession>
<dbReference type="InterPro" id="IPR036291">
    <property type="entry name" value="NAD(P)-bd_dom_sf"/>
</dbReference>
<dbReference type="GO" id="GO:0051287">
    <property type="term" value="F:NAD binding"/>
    <property type="evidence" value="ECO:0007669"/>
    <property type="project" value="InterPro"/>
</dbReference>
<dbReference type="Pfam" id="PF01210">
    <property type="entry name" value="NAD_Gly3P_dh_N"/>
    <property type="match status" value="1"/>
</dbReference>
<protein>
    <recommendedName>
        <fullName evidence="1">Glycerol-3-phosphate dehydrogenase NAD-dependent N-terminal domain-containing protein</fullName>
    </recommendedName>
</protein>
<feature type="domain" description="Glycerol-3-phosphate dehydrogenase NAD-dependent N-terminal" evidence="1">
    <location>
        <begin position="6"/>
        <end position="79"/>
    </location>
</feature>